<evidence type="ECO:0000313" key="1">
    <source>
        <dbReference type="EMBL" id="EOY21901.1"/>
    </source>
</evidence>
<keyword evidence="2" id="KW-1185">Reference proteome</keyword>
<sequence>MILDSIRFVWLYLDIKPAYEASKQKPSCILFKYKAALDLYLRMLRKAGKAGQPTLIVLGLHSRAMRMRPWGTRWYSFLGSLCACSHGRMIDERSRQENLDTMSKREHSEPAIKHCGITVDMMG</sequence>
<evidence type="ECO:0000313" key="2">
    <source>
        <dbReference type="Proteomes" id="UP000026915"/>
    </source>
</evidence>
<proteinExistence type="predicted"/>
<dbReference type="Proteomes" id="UP000026915">
    <property type="component" value="Chromosome 3"/>
</dbReference>
<organism evidence="1 2">
    <name type="scientific">Theobroma cacao</name>
    <name type="common">Cacao</name>
    <name type="synonym">Cocoa</name>
    <dbReference type="NCBI Taxonomy" id="3641"/>
    <lineage>
        <taxon>Eukaryota</taxon>
        <taxon>Viridiplantae</taxon>
        <taxon>Streptophyta</taxon>
        <taxon>Embryophyta</taxon>
        <taxon>Tracheophyta</taxon>
        <taxon>Spermatophyta</taxon>
        <taxon>Magnoliopsida</taxon>
        <taxon>eudicotyledons</taxon>
        <taxon>Gunneridae</taxon>
        <taxon>Pentapetalae</taxon>
        <taxon>rosids</taxon>
        <taxon>malvids</taxon>
        <taxon>Malvales</taxon>
        <taxon>Malvaceae</taxon>
        <taxon>Byttnerioideae</taxon>
        <taxon>Theobroma</taxon>
    </lineage>
</organism>
<dbReference type="InParanoid" id="A0A061FX97"/>
<name>A0A061FX97_THECC</name>
<gene>
    <name evidence="1" type="ORF">TCM_014062</name>
</gene>
<dbReference type="EMBL" id="CM001881">
    <property type="protein sequence ID" value="EOY21901.1"/>
    <property type="molecule type" value="Genomic_DNA"/>
</dbReference>
<dbReference type="HOGENOM" id="CLU_2019402_0_0_1"/>
<protein>
    <submittedName>
        <fullName evidence="1">Uncharacterized protein</fullName>
    </submittedName>
</protein>
<reference evidence="1 2" key="1">
    <citation type="journal article" date="2013" name="Genome Biol.">
        <title>The genome sequence of the most widely cultivated cacao type and its use to identify candidate genes regulating pod color.</title>
        <authorList>
            <person name="Motamayor J.C."/>
            <person name="Mockaitis K."/>
            <person name="Schmutz J."/>
            <person name="Haiminen N."/>
            <person name="Iii D.L."/>
            <person name="Cornejo O."/>
            <person name="Findley S.D."/>
            <person name="Zheng P."/>
            <person name="Utro F."/>
            <person name="Royaert S."/>
            <person name="Saski C."/>
            <person name="Jenkins J."/>
            <person name="Podicheti R."/>
            <person name="Zhao M."/>
            <person name="Scheffler B.E."/>
            <person name="Stack J.C."/>
            <person name="Feltus F.A."/>
            <person name="Mustiga G.M."/>
            <person name="Amores F."/>
            <person name="Phillips W."/>
            <person name="Marelli J.P."/>
            <person name="May G.D."/>
            <person name="Shapiro H."/>
            <person name="Ma J."/>
            <person name="Bustamante C.D."/>
            <person name="Schnell R.J."/>
            <person name="Main D."/>
            <person name="Gilbert D."/>
            <person name="Parida L."/>
            <person name="Kuhn D.N."/>
        </authorList>
    </citation>
    <scope>NUCLEOTIDE SEQUENCE [LARGE SCALE GENOMIC DNA]</scope>
    <source>
        <strain evidence="2">cv. Matina 1-6</strain>
    </source>
</reference>
<dbReference type="Gramene" id="EOY21901">
    <property type="protein sequence ID" value="EOY21901"/>
    <property type="gene ID" value="TCM_014062"/>
</dbReference>
<dbReference type="AlphaFoldDB" id="A0A061FX97"/>
<accession>A0A061FX97</accession>